<feature type="compositionally biased region" description="Polar residues" evidence="3">
    <location>
        <begin position="271"/>
        <end position="286"/>
    </location>
</feature>
<feature type="domain" description="PID" evidence="4">
    <location>
        <begin position="579"/>
        <end position="704"/>
    </location>
</feature>
<dbReference type="InterPro" id="IPR036020">
    <property type="entry name" value="WW_dom_sf"/>
</dbReference>
<dbReference type="PROSITE" id="PS01179">
    <property type="entry name" value="PID"/>
    <property type="match status" value="2"/>
</dbReference>
<feature type="domain" description="WW" evidence="5">
    <location>
        <begin position="301"/>
        <end position="333"/>
    </location>
</feature>
<keyword evidence="7" id="KW-1185">Reference proteome</keyword>
<reference evidence="6" key="2">
    <citation type="submission" date="2025-09" db="UniProtKB">
        <authorList>
            <consortium name="Ensembl"/>
        </authorList>
    </citation>
    <scope>IDENTIFICATION</scope>
</reference>
<keyword evidence="1" id="KW-0597">Phosphoprotein</keyword>
<dbReference type="RefSeq" id="XP_026555590.1">
    <property type="nucleotide sequence ID" value="XM_026699805.1"/>
</dbReference>
<dbReference type="GeneTree" id="ENSGT00390000000002"/>
<dbReference type="InterPro" id="IPR011993">
    <property type="entry name" value="PH-like_dom_sf"/>
</dbReference>
<dbReference type="CDD" id="cd00201">
    <property type="entry name" value="WW"/>
    <property type="match status" value="1"/>
</dbReference>
<evidence type="ECO:0000256" key="1">
    <source>
        <dbReference type="ARBA" id="ARBA00022553"/>
    </source>
</evidence>
<dbReference type="SUPFAM" id="SSF50729">
    <property type="entry name" value="PH domain-like"/>
    <property type="match status" value="2"/>
</dbReference>
<dbReference type="GO" id="GO:0005634">
    <property type="term" value="C:nucleus"/>
    <property type="evidence" value="ECO:0007669"/>
    <property type="project" value="TreeGrafter"/>
</dbReference>
<dbReference type="CDD" id="cd01272">
    <property type="entry name" value="PTB1_Fe65"/>
    <property type="match status" value="1"/>
</dbReference>
<dbReference type="PANTHER" id="PTHR14058">
    <property type="entry name" value="AMYLOID BETA A4 PRECURSOR PROTEIN-BINDING FAMILY B"/>
    <property type="match status" value="1"/>
</dbReference>
<dbReference type="SUPFAM" id="SSF51045">
    <property type="entry name" value="WW domain"/>
    <property type="match status" value="1"/>
</dbReference>
<dbReference type="Ensembl" id="ENSPTXT00000027139.1">
    <property type="protein sequence ID" value="ENSPTXP00000026329.1"/>
    <property type="gene ID" value="ENSPTXG00000018239.1"/>
</dbReference>
<dbReference type="GeneID" id="113435776"/>
<evidence type="ECO:0000256" key="3">
    <source>
        <dbReference type="SAM" id="MobiDB-lite"/>
    </source>
</evidence>
<dbReference type="CTD" id="323"/>
<gene>
    <name evidence="6" type="primary">APBB2</name>
</gene>
<dbReference type="GO" id="GO:0005737">
    <property type="term" value="C:cytoplasm"/>
    <property type="evidence" value="ECO:0007669"/>
    <property type="project" value="TreeGrafter"/>
</dbReference>
<dbReference type="FunFam" id="2.20.70.10:FF:000003">
    <property type="entry name" value="amyloid beta A4 precursor protein-binding family B member 2"/>
    <property type="match status" value="1"/>
</dbReference>
<dbReference type="Proteomes" id="UP000472273">
    <property type="component" value="Unplaced"/>
</dbReference>
<reference evidence="6" key="1">
    <citation type="submission" date="2025-08" db="UniProtKB">
        <authorList>
            <consortium name="Ensembl"/>
        </authorList>
    </citation>
    <scope>IDENTIFICATION</scope>
</reference>
<keyword evidence="2" id="KW-0677">Repeat</keyword>
<feature type="compositionally biased region" description="Low complexity" evidence="3">
    <location>
        <begin position="345"/>
        <end position="355"/>
    </location>
</feature>
<dbReference type="Gene3D" id="2.30.29.30">
    <property type="entry name" value="Pleckstrin-homology domain (PH domain)/Phosphotyrosine-binding domain (PTB)"/>
    <property type="match status" value="2"/>
</dbReference>
<dbReference type="SMART" id="SM00456">
    <property type="entry name" value="WW"/>
    <property type="match status" value="1"/>
</dbReference>
<sequence>MGRRYPGAHYRQSNSFDSGVETLAGFMASNGTSDVVNRNGPATPPNTLHLRSSHNELLNAEIKHTEVKNGTPPKCRKKYALTSIQTAMGLSDPAAQPLLGSNSSNIKLVKNGENQLRKAAEQGQQDPNRNLDAPSVTTGLNITSEKLEGKEPSQQDSSSGEILPTQHRRSKSFLNYYADLETSAREVEQNYGESQEAAEDKLPSQCHSQASMVNGDTLLQKQNKAESPEDGPAATISSSPETKKDHPKTGAKTDCALHRIQNLAPSDEDSSWTTLSQDSASLSSPDETADIWSDHSFQSDPDLPPGWKKISDIAGVYYWHIPTGTTQWERPVSGPTDLQCSRKGSLSSLTSSPTPETEDLHAATVNPDPSLKEFEGATLRYASLKLRNVPQCDEDDSCSINSDPEAKCFAVRSLGWVEMGEEDLAPGKSSIAVNNCIRQLSYCKNDIRDTVGIWGEGKDMYLILENDMLNLVDPMDRSILHSQPIVSIRVWGVGRDNGRDFAYVARDRETRILKCHVFRCDTPAKAIATSLHEICSKIMAERKNAKAVACNPLQERTNVVLKVPLQVDFPTPKTELVQKFHVQYLGMLPVTKPVGMDMLNGTIESLMESSNQEEWTPVTMNVADATVTVISDGDEEEIVVECRVRFLSFMGVGKDVHTFAFIMDAGNQHFECHVFWCEPNAGNVSEAVQAACMLRYQKCLVARPLSQKVRPPPPPADSVTRRVTTNVKRGVLSLIDTLKQKRPVTDMP</sequence>
<feature type="region of interest" description="Disordered" evidence="3">
    <location>
        <begin position="223"/>
        <end position="251"/>
    </location>
</feature>
<protein>
    <submittedName>
        <fullName evidence="6">Amyloid beta protein binding family B member 2</fullName>
    </submittedName>
</protein>
<evidence type="ECO:0000313" key="6">
    <source>
        <dbReference type="Ensembl" id="ENSPTXP00000026329.1"/>
    </source>
</evidence>
<dbReference type="Pfam" id="PF00397">
    <property type="entry name" value="WW"/>
    <property type="match status" value="1"/>
</dbReference>
<organism evidence="6 7">
    <name type="scientific">Pseudonaja textilis</name>
    <name type="common">Eastern brown snake</name>
    <dbReference type="NCBI Taxonomy" id="8673"/>
    <lineage>
        <taxon>Eukaryota</taxon>
        <taxon>Metazoa</taxon>
        <taxon>Chordata</taxon>
        <taxon>Craniata</taxon>
        <taxon>Vertebrata</taxon>
        <taxon>Euteleostomi</taxon>
        <taxon>Lepidosauria</taxon>
        <taxon>Squamata</taxon>
        <taxon>Bifurcata</taxon>
        <taxon>Unidentata</taxon>
        <taxon>Episquamata</taxon>
        <taxon>Toxicofera</taxon>
        <taxon>Serpentes</taxon>
        <taxon>Colubroidea</taxon>
        <taxon>Elapidae</taxon>
        <taxon>Hydrophiinae</taxon>
        <taxon>Pseudonaja</taxon>
    </lineage>
</organism>
<dbReference type="Gene3D" id="2.20.70.10">
    <property type="match status" value="1"/>
</dbReference>
<dbReference type="CDD" id="cd01271">
    <property type="entry name" value="PTB2_Fe65"/>
    <property type="match status" value="1"/>
</dbReference>
<feature type="region of interest" description="Disordered" evidence="3">
    <location>
        <begin position="116"/>
        <end position="167"/>
    </location>
</feature>
<feature type="region of interest" description="Disordered" evidence="3">
    <location>
        <begin position="328"/>
        <end position="363"/>
    </location>
</feature>
<dbReference type="InterPro" id="IPR006020">
    <property type="entry name" value="PTB/PI_dom"/>
</dbReference>
<evidence type="ECO:0000313" key="7">
    <source>
        <dbReference type="Proteomes" id="UP000472273"/>
    </source>
</evidence>
<dbReference type="PROSITE" id="PS01159">
    <property type="entry name" value="WW_DOMAIN_1"/>
    <property type="match status" value="1"/>
</dbReference>
<dbReference type="FunFam" id="2.30.29.30:FF:000034">
    <property type="entry name" value="amyloid beta A4 precursor protein-binding family B member 2"/>
    <property type="match status" value="1"/>
</dbReference>
<dbReference type="GO" id="GO:0006355">
    <property type="term" value="P:regulation of DNA-templated transcription"/>
    <property type="evidence" value="ECO:0007669"/>
    <property type="project" value="TreeGrafter"/>
</dbReference>
<accession>A0A670ZU99</accession>
<evidence type="ECO:0000256" key="2">
    <source>
        <dbReference type="ARBA" id="ARBA00022737"/>
    </source>
</evidence>
<proteinExistence type="predicted"/>
<feature type="region of interest" description="Disordered" evidence="3">
    <location>
        <begin position="263"/>
        <end position="297"/>
    </location>
</feature>
<evidence type="ECO:0000259" key="5">
    <source>
        <dbReference type="PROSITE" id="PS50020"/>
    </source>
</evidence>
<dbReference type="GO" id="GO:0001540">
    <property type="term" value="F:amyloid-beta binding"/>
    <property type="evidence" value="ECO:0007669"/>
    <property type="project" value="InterPro"/>
</dbReference>
<dbReference type="AlphaFoldDB" id="A0A670ZU99"/>
<feature type="compositionally biased region" description="Polar residues" evidence="3">
    <location>
        <begin position="135"/>
        <end position="144"/>
    </location>
</feature>
<dbReference type="InterPro" id="IPR001202">
    <property type="entry name" value="WW_dom"/>
</dbReference>
<dbReference type="SMART" id="SM00462">
    <property type="entry name" value="PTB"/>
    <property type="match status" value="2"/>
</dbReference>
<dbReference type="Pfam" id="PF00640">
    <property type="entry name" value="PID"/>
    <property type="match status" value="2"/>
</dbReference>
<feature type="domain" description="PID" evidence="4">
    <location>
        <begin position="409"/>
        <end position="545"/>
    </location>
</feature>
<dbReference type="FunFam" id="2.30.29.30:FF:000019">
    <property type="entry name" value="Amyloid beta (A4) precursor protein-binding, family B, member 1 (Fe65)"/>
    <property type="match status" value="1"/>
</dbReference>
<name>A0A670ZU99_PSETE</name>
<dbReference type="PROSITE" id="PS50020">
    <property type="entry name" value="WW_DOMAIN_2"/>
    <property type="match status" value="1"/>
</dbReference>
<dbReference type="PANTHER" id="PTHR14058:SF11">
    <property type="entry name" value="AMYLOID BETA PRECURSOR PROTEIN BINDING FAMILY B MEMBER 2"/>
    <property type="match status" value="1"/>
</dbReference>
<evidence type="ECO:0000259" key="4">
    <source>
        <dbReference type="PROSITE" id="PS01179"/>
    </source>
</evidence>
<dbReference type="InterPro" id="IPR039576">
    <property type="entry name" value="APBB1/2/3"/>
</dbReference>